<protein>
    <submittedName>
        <fullName evidence="2">Uncharacterized protein</fullName>
    </submittedName>
</protein>
<dbReference type="EMBL" id="HACG01034293">
    <property type="protein sequence ID" value="CEK81158.1"/>
    <property type="molecule type" value="Transcribed_RNA"/>
</dbReference>
<dbReference type="AlphaFoldDB" id="A0A0B7AJY2"/>
<reference evidence="2" key="1">
    <citation type="submission" date="2014-12" db="EMBL/GenBank/DDBJ databases">
        <title>Insight into the proteome of Arion vulgaris.</title>
        <authorList>
            <person name="Aradska J."/>
            <person name="Bulat T."/>
            <person name="Smidak R."/>
            <person name="Sarate P."/>
            <person name="Gangsoo J."/>
            <person name="Sialana F."/>
            <person name="Bilban M."/>
            <person name="Lubec G."/>
        </authorList>
    </citation>
    <scope>NUCLEOTIDE SEQUENCE</scope>
    <source>
        <tissue evidence="2">Skin</tissue>
    </source>
</reference>
<proteinExistence type="predicted"/>
<evidence type="ECO:0000313" key="1">
    <source>
        <dbReference type="EMBL" id="CEK81154.1"/>
    </source>
</evidence>
<sequence length="110" mass="12966">MSPYFTLYLMDLGDNRDNKRQFLKRTPNPALRIMRQIRTGETEKKGTHRDADSRCLLFDLTLKGKTGLENRKIRFDFASFNIIQNYQEITPMNTIFPLLQSCFIFVTILL</sequence>
<gene>
    <name evidence="2" type="primary">ORF124616</name>
    <name evidence="1" type="synonym">ORF124599</name>
</gene>
<accession>A0A0B7AJY2</accession>
<name>A0A0B7AJY2_9EUPU</name>
<dbReference type="EMBL" id="HACG01034289">
    <property type="protein sequence ID" value="CEK81154.1"/>
    <property type="molecule type" value="Transcribed_RNA"/>
</dbReference>
<evidence type="ECO:0000313" key="2">
    <source>
        <dbReference type="EMBL" id="CEK81158.1"/>
    </source>
</evidence>
<organism evidence="2">
    <name type="scientific">Arion vulgaris</name>
    <dbReference type="NCBI Taxonomy" id="1028688"/>
    <lineage>
        <taxon>Eukaryota</taxon>
        <taxon>Metazoa</taxon>
        <taxon>Spiralia</taxon>
        <taxon>Lophotrochozoa</taxon>
        <taxon>Mollusca</taxon>
        <taxon>Gastropoda</taxon>
        <taxon>Heterobranchia</taxon>
        <taxon>Euthyneura</taxon>
        <taxon>Panpulmonata</taxon>
        <taxon>Eupulmonata</taxon>
        <taxon>Stylommatophora</taxon>
        <taxon>Helicina</taxon>
        <taxon>Arionoidea</taxon>
        <taxon>Arionidae</taxon>
        <taxon>Arion</taxon>
    </lineage>
</organism>